<feature type="non-terminal residue" evidence="1">
    <location>
        <position position="1"/>
    </location>
</feature>
<comment type="caution">
    <text evidence="1">The sequence shown here is derived from an EMBL/GenBank/DDBJ whole genome shotgun (WGS) entry which is preliminary data.</text>
</comment>
<dbReference type="EMBL" id="CAJVPJ010000954">
    <property type="protein sequence ID" value="CAG8567400.1"/>
    <property type="molecule type" value="Genomic_DNA"/>
</dbReference>
<sequence>MLRTTARREYADEDDGYLPVLISMARHFIDNPESDMGKNDPLYLDHRHSGYDIQIRRFTS</sequence>
<reference evidence="1" key="1">
    <citation type="submission" date="2021-06" db="EMBL/GenBank/DDBJ databases">
        <authorList>
            <person name="Kallberg Y."/>
            <person name="Tangrot J."/>
            <person name="Rosling A."/>
        </authorList>
    </citation>
    <scope>NUCLEOTIDE SEQUENCE</scope>
    <source>
        <strain evidence="1">IA702</strain>
    </source>
</reference>
<dbReference type="AlphaFoldDB" id="A0A9N9BIF9"/>
<keyword evidence="2" id="KW-1185">Reference proteome</keyword>
<protein>
    <submittedName>
        <fullName evidence="1">1940_t:CDS:1</fullName>
    </submittedName>
</protein>
<name>A0A9N9BIF9_9GLOM</name>
<evidence type="ECO:0000313" key="2">
    <source>
        <dbReference type="Proteomes" id="UP000789572"/>
    </source>
</evidence>
<organism evidence="1 2">
    <name type="scientific">Paraglomus occultum</name>
    <dbReference type="NCBI Taxonomy" id="144539"/>
    <lineage>
        <taxon>Eukaryota</taxon>
        <taxon>Fungi</taxon>
        <taxon>Fungi incertae sedis</taxon>
        <taxon>Mucoromycota</taxon>
        <taxon>Glomeromycotina</taxon>
        <taxon>Glomeromycetes</taxon>
        <taxon>Paraglomerales</taxon>
        <taxon>Paraglomeraceae</taxon>
        <taxon>Paraglomus</taxon>
    </lineage>
</organism>
<evidence type="ECO:0000313" key="1">
    <source>
        <dbReference type="EMBL" id="CAG8567400.1"/>
    </source>
</evidence>
<gene>
    <name evidence="1" type="ORF">POCULU_LOCUS5819</name>
</gene>
<dbReference type="Proteomes" id="UP000789572">
    <property type="component" value="Unassembled WGS sequence"/>
</dbReference>
<proteinExistence type="predicted"/>
<accession>A0A9N9BIF9</accession>